<evidence type="ECO:0000256" key="6">
    <source>
        <dbReference type="ARBA" id="ARBA00023284"/>
    </source>
</evidence>
<dbReference type="InterPro" id="IPR049299">
    <property type="entry name" value="Thio2_N"/>
</dbReference>
<dbReference type="GO" id="GO:0015035">
    <property type="term" value="F:protein-disulfide reductase activity"/>
    <property type="evidence" value="ECO:0007669"/>
    <property type="project" value="UniProtKB-UniRule"/>
</dbReference>
<dbReference type="Gene3D" id="2.30.30.380">
    <property type="entry name" value="Zn-finger domain of Sec23/24"/>
    <property type="match status" value="1"/>
</dbReference>
<dbReference type="AlphaFoldDB" id="A0A133XJ34"/>
<evidence type="ECO:0000256" key="4">
    <source>
        <dbReference type="ARBA" id="ARBA00022982"/>
    </source>
</evidence>
<feature type="domain" description="Thioredoxin" evidence="8">
    <location>
        <begin position="28"/>
        <end position="145"/>
    </location>
</feature>
<dbReference type="PANTHER" id="PTHR45663:SF40">
    <property type="entry name" value="THIOREDOXIN 2"/>
    <property type="match status" value="1"/>
</dbReference>
<sequence length="147" mass="16248">MTPSLHIVCPHCNAVNRVATARLSDAPICGQCKLPLFTGQPLDLNRGNFDRVIGRSDLPVVVDFWAPWCGPCRTMAPTFAQAAAELEPRACFTKLNTEAEQQLATRFNIRSIPTLAVFRNGQEVARQSGALDLGSLKRWLQAHLYKT</sequence>
<evidence type="ECO:0000256" key="5">
    <source>
        <dbReference type="ARBA" id="ARBA00023157"/>
    </source>
</evidence>
<evidence type="ECO:0000256" key="2">
    <source>
        <dbReference type="ARBA" id="ARBA00022448"/>
    </source>
</evidence>
<dbReference type="RefSeq" id="WP_066882739.1">
    <property type="nucleotide sequence ID" value="NZ_LODL01000019.1"/>
</dbReference>
<dbReference type="PRINTS" id="PR00421">
    <property type="entry name" value="THIOREDOXIN"/>
</dbReference>
<dbReference type="Pfam" id="PF21352">
    <property type="entry name" value="Zn_ribbon_Thio2"/>
    <property type="match status" value="1"/>
</dbReference>
<dbReference type="InterPro" id="IPR036249">
    <property type="entry name" value="Thioredoxin-like_sf"/>
</dbReference>
<dbReference type="Pfam" id="PF00085">
    <property type="entry name" value="Thioredoxin"/>
    <property type="match status" value="1"/>
</dbReference>
<keyword evidence="4" id="KW-0249">Electron transport</keyword>
<keyword evidence="6" id="KW-0676">Redox-active center</keyword>
<dbReference type="GO" id="GO:0046872">
    <property type="term" value="F:metal ion binding"/>
    <property type="evidence" value="ECO:0007669"/>
    <property type="project" value="UniProtKB-KW"/>
</dbReference>
<evidence type="ECO:0000256" key="1">
    <source>
        <dbReference type="ARBA" id="ARBA00008987"/>
    </source>
</evidence>
<dbReference type="PROSITE" id="PS00194">
    <property type="entry name" value="THIOREDOXIN_1"/>
    <property type="match status" value="1"/>
</dbReference>
<evidence type="ECO:0000313" key="9">
    <source>
        <dbReference type="EMBL" id="KXB30941.1"/>
    </source>
</evidence>
<dbReference type="GO" id="GO:0005829">
    <property type="term" value="C:cytosol"/>
    <property type="evidence" value="ECO:0007669"/>
    <property type="project" value="TreeGrafter"/>
</dbReference>
<dbReference type="NCBIfam" id="TIGR01068">
    <property type="entry name" value="thioredoxin"/>
    <property type="match status" value="1"/>
</dbReference>
<dbReference type="Proteomes" id="UP000070186">
    <property type="component" value="Unassembled WGS sequence"/>
</dbReference>
<dbReference type="InterPro" id="IPR017937">
    <property type="entry name" value="Thioredoxin_CS"/>
</dbReference>
<dbReference type="Gene3D" id="3.40.30.10">
    <property type="entry name" value="Glutaredoxin"/>
    <property type="match status" value="1"/>
</dbReference>
<evidence type="ECO:0000256" key="7">
    <source>
        <dbReference type="NCBIfam" id="TIGR01068"/>
    </source>
</evidence>
<gene>
    <name evidence="9" type="ORF">AT959_09530</name>
</gene>
<evidence type="ECO:0000313" key="10">
    <source>
        <dbReference type="Proteomes" id="UP000070186"/>
    </source>
</evidence>
<dbReference type="NCBIfam" id="NF008229">
    <property type="entry name" value="PRK10996.1"/>
    <property type="match status" value="1"/>
</dbReference>
<dbReference type="STRING" id="281362.AT959_09530"/>
<keyword evidence="2" id="KW-0813">Transport</keyword>
<name>A0A133XJ34_9RHOO</name>
<comment type="similarity">
    <text evidence="1">Belongs to the thioredoxin family.</text>
</comment>
<organism evidence="9 10">
    <name type="scientific">Dechloromonas denitrificans</name>
    <dbReference type="NCBI Taxonomy" id="281362"/>
    <lineage>
        <taxon>Bacteria</taxon>
        <taxon>Pseudomonadati</taxon>
        <taxon>Pseudomonadota</taxon>
        <taxon>Betaproteobacteria</taxon>
        <taxon>Rhodocyclales</taxon>
        <taxon>Azonexaceae</taxon>
        <taxon>Dechloromonas</taxon>
    </lineage>
</organism>
<dbReference type="PANTHER" id="PTHR45663">
    <property type="entry name" value="GEO12009P1"/>
    <property type="match status" value="1"/>
</dbReference>
<keyword evidence="10" id="KW-1185">Reference proteome</keyword>
<dbReference type="FunFam" id="3.40.30.10:FF:000001">
    <property type="entry name" value="Thioredoxin"/>
    <property type="match status" value="1"/>
</dbReference>
<dbReference type="SUPFAM" id="SSF52833">
    <property type="entry name" value="Thioredoxin-like"/>
    <property type="match status" value="1"/>
</dbReference>
<accession>A0A133XJ34</accession>
<dbReference type="PROSITE" id="PS51352">
    <property type="entry name" value="THIOREDOXIN_2"/>
    <property type="match status" value="1"/>
</dbReference>
<evidence type="ECO:0000259" key="8">
    <source>
        <dbReference type="PROSITE" id="PS51352"/>
    </source>
</evidence>
<evidence type="ECO:0000256" key="3">
    <source>
        <dbReference type="ARBA" id="ARBA00022723"/>
    </source>
</evidence>
<protein>
    <recommendedName>
        <fullName evidence="7">Thioredoxin</fullName>
    </recommendedName>
</protein>
<dbReference type="EMBL" id="LODL01000019">
    <property type="protein sequence ID" value="KXB30941.1"/>
    <property type="molecule type" value="Genomic_DNA"/>
</dbReference>
<reference evidence="9 10" key="1">
    <citation type="submission" date="2015-12" db="EMBL/GenBank/DDBJ databases">
        <title>Nitrous oxide reduction kinetics distinguish bacteria harboring typical versus atypical NosZ.</title>
        <authorList>
            <person name="Yoon S."/>
            <person name="Nissen S."/>
            <person name="Park D."/>
            <person name="Sanford R.A."/>
            <person name="Loeffler F.E."/>
        </authorList>
    </citation>
    <scope>NUCLEOTIDE SEQUENCE [LARGE SCALE GENOMIC DNA]</scope>
    <source>
        <strain evidence="9 10">ATCC BAA-841</strain>
    </source>
</reference>
<keyword evidence="3" id="KW-0479">Metal-binding</keyword>
<comment type="caution">
    <text evidence="9">The sequence shown here is derived from an EMBL/GenBank/DDBJ whole genome shotgun (WGS) entry which is preliminary data.</text>
</comment>
<dbReference type="CDD" id="cd02947">
    <property type="entry name" value="TRX_family"/>
    <property type="match status" value="1"/>
</dbReference>
<proteinExistence type="inferred from homology"/>
<keyword evidence="5" id="KW-1015">Disulfide bond</keyword>
<dbReference type="InterPro" id="IPR005746">
    <property type="entry name" value="Thioredoxin"/>
</dbReference>
<dbReference type="InterPro" id="IPR013766">
    <property type="entry name" value="Thioredoxin_domain"/>
</dbReference>